<dbReference type="SUPFAM" id="SSF54637">
    <property type="entry name" value="Thioesterase/thiol ester dehydrase-isomerase"/>
    <property type="match status" value="1"/>
</dbReference>
<proteinExistence type="predicted"/>
<name>A0A6J6BBZ3_9ZZZZ</name>
<gene>
    <name evidence="1" type="ORF">UFOPK1395_00796</name>
</gene>
<dbReference type="InterPro" id="IPR029069">
    <property type="entry name" value="HotDog_dom_sf"/>
</dbReference>
<reference evidence="1" key="1">
    <citation type="submission" date="2020-05" db="EMBL/GenBank/DDBJ databases">
        <authorList>
            <person name="Chiriac C."/>
            <person name="Salcher M."/>
            <person name="Ghai R."/>
            <person name="Kavagutti S V."/>
        </authorList>
    </citation>
    <scope>NUCLEOTIDE SEQUENCE</scope>
</reference>
<sequence length="56" mass="6313">MNKIGTSSFGVTYEMKNGDELVAVVKTVQVTVSMDTKKSRPLNDAERDFLNKYLEN</sequence>
<organism evidence="1">
    <name type="scientific">freshwater metagenome</name>
    <dbReference type="NCBI Taxonomy" id="449393"/>
    <lineage>
        <taxon>unclassified sequences</taxon>
        <taxon>metagenomes</taxon>
        <taxon>ecological metagenomes</taxon>
    </lineage>
</organism>
<evidence type="ECO:0000313" key="1">
    <source>
        <dbReference type="EMBL" id="CAB4536204.1"/>
    </source>
</evidence>
<protein>
    <submittedName>
        <fullName evidence="1">Unannotated protein</fullName>
    </submittedName>
</protein>
<dbReference type="EMBL" id="CAEZSB010000079">
    <property type="protein sequence ID" value="CAB4536204.1"/>
    <property type="molecule type" value="Genomic_DNA"/>
</dbReference>
<dbReference type="AlphaFoldDB" id="A0A6J6BBZ3"/>
<accession>A0A6J6BBZ3</accession>
<dbReference type="Gene3D" id="3.10.129.10">
    <property type="entry name" value="Hotdog Thioesterase"/>
    <property type="match status" value="1"/>
</dbReference>